<evidence type="ECO:0000256" key="9">
    <source>
        <dbReference type="ARBA" id="ARBA00022741"/>
    </source>
</evidence>
<evidence type="ECO:0000256" key="4">
    <source>
        <dbReference type="ARBA" id="ARBA00007811"/>
    </source>
</evidence>
<feature type="transmembrane region" description="Helical" evidence="19">
    <location>
        <begin position="180"/>
        <end position="205"/>
    </location>
</feature>
<feature type="compositionally biased region" description="Basic residues" evidence="18">
    <location>
        <begin position="262"/>
        <end position="271"/>
    </location>
</feature>
<dbReference type="GO" id="GO:0003924">
    <property type="term" value="F:GTPase activity"/>
    <property type="evidence" value="ECO:0007669"/>
    <property type="project" value="InterPro"/>
</dbReference>
<dbReference type="PANTHER" id="PTHR43381:SF4">
    <property type="entry name" value="EUKARYOTIC TRANSLATION INITIATION FACTOR 5B"/>
    <property type="match status" value="1"/>
</dbReference>
<comment type="similarity">
    <text evidence="4">Belongs to the very long-chain fatty acids dehydratase HACD family.</text>
</comment>
<evidence type="ECO:0000256" key="11">
    <source>
        <dbReference type="ARBA" id="ARBA00022917"/>
    </source>
</evidence>
<dbReference type="GO" id="GO:0003743">
    <property type="term" value="F:translation initiation factor activity"/>
    <property type="evidence" value="ECO:0007669"/>
    <property type="project" value="UniProtKB-KW"/>
</dbReference>
<dbReference type="CDD" id="cd01887">
    <property type="entry name" value="IF2_eIF5B"/>
    <property type="match status" value="1"/>
</dbReference>
<dbReference type="InterPro" id="IPR015760">
    <property type="entry name" value="TIF_IF2"/>
</dbReference>
<feature type="compositionally biased region" description="Basic residues" evidence="18">
    <location>
        <begin position="565"/>
        <end position="578"/>
    </location>
</feature>
<feature type="transmembrane region" description="Helical" evidence="19">
    <location>
        <begin position="97"/>
        <end position="116"/>
    </location>
</feature>
<dbReference type="EC" id="4.2.1.134" evidence="5"/>
<keyword evidence="9" id="KW-0547">Nucleotide-binding</keyword>
<feature type="compositionally biased region" description="Low complexity" evidence="18">
    <location>
        <begin position="579"/>
        <end position="588"/>
    </location>
</feature>
<keyword evidence="16" id="KW-0275">Fatty acid biosynthesis</keyword>
<keyword evidence="13" id="KW-0443">Lipid metabolism</keyword>
<keyword evidence="14" id="KW-0342">GTP-binding</keyword>
<dbReference type="WBParaSite" id="maker-uti_cns_0004308-snap-gene-0.13-mRNA-1">
    <property type="protein sequence ID" value="maker-uti_cns_0004308-snap-gene-0.13-mRNA-1"/>
    <property type="gene ID" value="maker-uti_cns_0004308-snap-gene-0.13"/>
</dbReference>
<evidence type="ECO:0000256" key="3">
    <source>
        <dbReference type="ARBA" id="ARBA00007733"/>
    </source>
</evidence>
<keyword evidence="17" id="KW-0456">Lyase</keyword>
<sequence>MQAGAAYLLLYNGVQCIGWLAILLLAELSAINNAPPYPSVTTLLQLFQTAAVLEIVHSAVRLVRSPVFTTAIQVFSRVLLVWGILYTVPDPSVTESIGCMLLIIAWSVTEVMRYGYYALNLIGFRPFPLLWARYSLFIVLYPMGVTGELLCIYAALPIIGKRGIYSISMPNSFNFAFDYGYCLIGIMLSYLVFFPQLYCYIWSFWTFNRWHQVTMDTLMRISLVSPIKPRQWTQPHKQQTMADEEEMMKELEAMYVEEDKKKGKKAGKAPKKPATDKAGGAGQDANHDDQAGKKEEAEKKPPTADSGDKNGVAAKADAPLAPAAAAPAKKTEAEKRKEKKEREKAKKAAENAAKKPDNETEAKSVEPKQEQKQQEEFKKPDEAGKVEAKEEKAEDEADGEGAGEGGKSEEKEMSAAKKKKLKKKEKEKEKKAAAAASGGAAAGGGEAKKPTSAVAKLIKQQLEKQREEEEKLRRQEEEAERKRAEERLRREEEERLERERKERRKQKEKERKKRLKEEGKLLTQKQKQDRQRLQQMIQLSSVELPAAAEDGAEQQEQKPAEQQQKKKPKYEKLKRRKPAASQANQQSSEQMPAPIETVKAADDAVPESWEDAAMDTTWDKMETNDEWAPITTPKEKQAGAKAAAEDQDDDEGSSSDGDEYSDDDNDEDESEEEETAKDEDVDPIDRARQRIAKRRETAIANAEASVDSPDVVLRCPLVCVLGHVDTGKTSILDKLRRTHVQDGEAGGITQQIGATNVPAASILTSTRMVKSFNQNEMRLPGLLIIDTPGHESFSNLRSRGSSLCDVAILVVDIMHGIEPQTIESIQLLKNRGTPFIVALNKIDRLYDWQKNANADVFATLKKQSQATNNDFQDRLNQVVAQFAMQELNVCLSNENKNFDDYISLVPTSAHSGDGMGNLMAHICELSLLKLKKRLVYHEDLEATVMEVGN</sequence>
<feature type="transmembrane region" description="Helical" evidence="19">
    <location>
        <begin position="66"/>
        <end position="85"/>
    </location>
</feature>
<feature type="domain" description="Tr-type G" evidence="20">
    <location>
        <begin position="713"/>
        <end position="931"/>
    </location>
</feature>
<feature type="region of interest" description="Disordered" evidence="18">
    <location>
        <begin position="259"/>
        <end position="685"/>
    </location>
</feature>
<dbReference type="PANTHER" id="PTHR43381">
    <property type="entry name" value="TRANSLATION INITIATION FACTOR IF-2-RELATED"/>
    <property type="match status" value="1"/>
</dbReference>
<feature type="compositionally biased region" description="Acidic residues" evidence="18">
    <location>
        <begin position="604"/>
        <end position="613"/>
    </location>
</feature>
<evidence type="ECO:0000256" key="19">
    <source>
        <dbReference type="SAM" id="Phobius"/>
    </source>
</evidence>
<feature type="compositionally biased region" description="Basic and acidic residues" evidence="18">
    <location>
        <begin position="285"/>
        <end position="308"/>
    </location>
</feature>
<dbReference type="UniPathway" id="UPA00094"/>
<evidence type="ECO:0000259" key="20">
    <source>
        <dbReference type="PROSITE" id="PS51722"/>
    </source>
</evidence>
<dbReference type="GO" id="GO:0005525">
    <property type="term" value="F:GTP binding"/>
    <property type="evidence" value="ECO:0007669"/>
    <property type="project" value="UniProtKB-KW"/>
</dbReference>
<name>A0A1I8H4G4_9PLAT</name>
<evidence type="ECO:0000256" key="13">
    <source>
        <dbReference type="ARBA" id="ARBA00023098"/>
    </source>
</evidence>
<dbReference type="GO" id="GO:0006633">
    <property type="term" value="P:fatty acid biosynthetic process"/>
    <property type="evidence" value="ECO:0007669"/>
    <property type="project" value="UniProtKB-UniPathway"/>
</dbReference>
<evidence type="ECO:0000256" key="5">
    <source>
        <dbReference type="ARBA" id="ARBA00013122"/>
    </source>
</evidence>
<evidence type="ECO:0000256" key="10">
    <source>
        <dbReference type="ARBA" id="ARBA00022832"/>
    </source>
</evidence>
<organism evidence="21 22">
    <name type="scientific">Macrostomum lignano</name>
    <dbReference type="NCBI Taxonomy" id="282301"/>
    <lineage>
        <taxon>Eukaryota</taxon>
        <taxon>Metazoa</taxon>
        <taxon>Spiralia</taxon>
        <taxon>Lophotrochozoa</taxon>
        <taxon>Platyhelminthes</taxon>
        <taxon>Rhabditophora</taxon>
        <taxon>Macrostomorpha</taxon>
        <taxon>Macrostomida</taxon>
        <taxon>Macrostomidae</taxon>
        <taxon>Macrostomum</taxon>
    </lineage>
</organism>
<evidence type="ECO:0000256" key="6">
    <source>
        <dbReference type="ARBA" id="ARBA00022516"/>
    </source>
</evidence>
<feature type="compositionally biased region" description="Basic and acidic residues" evidence="18">
    <location>
        <begin position="461"/>
        <end position="532"/>
    </location>
</feature>
<dbReference type="PRINTS" id="PR00315">
    <property type="entry name" value="ELONGATNFCT"/>
</dbReference>
<evidence type="ECO:0000256" key="14">
    <source>
        <dbReference type="ARBA" id="ARBA00023134"/>
    </source>
</evidence>
<feature type="compositionally biased region" description="Basic and acidic residues" evidence="18">
    <location>
        <begin position="329"/>
        <end position="392"/>
    </location>
</feature>
<evidence type="ECO:0000313" key="22">
    <source>
        <dbReference type="WBParaSite" id="maker-uti_cns_0004308-snap-gene-0.13-mRNA-1"/>
    </source>
</evidence>
<keyword evidence="21" id="KW-1185">Reference proteome</keyword>
<evidence type="ECO:0000256" key="15">
    <source>
        <dbReference type="ARBA" id="ARBA00023136"/>
    </source>
</evidence>
<dbReference type="Pfam" id="PF00009">
    <property type="entry name" value="GTP_EFTU"/>
    <property type="match status" value="1"/>
</dbReference>
<dbReference type="InterPro" id="IPR027417">
    <property type="entry name" value="P-loop_NTPase"/>
</dbReference>
<dbReference type="Proteomes" id="UP000095280">
    <property type="component" value="Unplaced"/>
</dbReference>
<evidence type="ECO:0000256" key="16">
    <source>
        <dbReference type="ARBA" id="ARBA00023160"/>
    </source>
</evidence>
<dbReference type="NCBIfam" id="TIGR00231">
    <property type="entry name" value="small_GTP"/>
    <property type="match status" value="1"/>
</dbReference>
<dbReference type="FunFam" id="3.40.50.300:FF:000112">
    <property type="entry name" value="Eukaryotic translation initiation factor 5B"/>
    <property type="match status" value="1"/>
</dbReference>
<dbReference type="PROSITE" id="PS51722">
    <property type="entry name" value="G_TR_2"/>
    <property type="match status" value="1"/>
</dbReference>
<dbReference type="Pfam" id="PF04387">
    <property type="entry name" value="PTPLA"/>
    <property type="match status" value="1"/>
</dbReference>
<reference evidence="22" key="1">
    <citation type="submission" date="2016-11" db="UniProtKB">
        <authorList>
            <consortium name="WormBaseParasite"/>
        </authorList>
    </citation>
    <scope>IDENTIFICATION</scope>
</reference>
<dbReference type="SUPFAM" id="SSF52540">
    <property type="entry name" value="P-loop containing nucleoside triphosphate hydrolases"/>
    <property type="match status" value="1"/>
</dbReference>
<feature type="compositionally biased region" description="Basic and acidic residues" evidence="18">
    <location>
        <begin position="406"/>
        <end position="415"/>
    </location>
</feature>
<dbReference type="InterPro" id="IPR007482">
    <property type="entry name" value="Tyr_Pase-like_PTPLA"/>
</dbReference>
<evidence type="ECO:0000256" key="17">
    <source>
        <dbReference type="ARBA" id="ARBA00023239"/>
    </source>
</evidence>
<dbReference type="GO" id="GO:0102158">
    <property type="term" value="F:very-long-chain (3R)-3-hydroxyacyl-CoA dehydratase activity"/>
    <property type="evidence" value="ECO:0007669"/>
    <property type="project" value="UniProtKB-EC"/>
</dbReference>
<evidence type="ECO:0000313" key="21">
    <source>
        <dbReference type="Proteomes" id="UP000095280"/>
    </source>
</evidence>
<keyword evidence="8 19" id="KW-0812">Transmembrane</keyword>
<dbReference type="InterPro" id="IPR005225">
    <property type="entry name" value="Small_GTP-bd"/>
</dbReference>
<evidence type="ECO:0000256" key="2">
    <source>
        <dbReference type="ARBA" id="ARBA00005194"/>
    </source>
</evidence>
<keyword evidence="12 19" id="KW-1133">Transmembrane helix</keyword>
<evidence type="ECO:0000256" key="8">
    <source>
        <dbReference type="ARBA" id="ARBA00022692"/>
    </source>
</evidence>
<evidence type="ECO:0000256" key="1">
    <source>
        <dbReference type="ARBA" id="ARBA00004141"/>
    </source>
</evidence>
<feature type="transmembrane region" description="Helical" evidence="19">
    <location>
        <begin position="6"/>
        <end position="28"/>
    </location>
</feature>
<feature type="transmembrane region" description="Helical" evidence="19">
    <location>
        <begin position="136"/>
        <end position="159"/>
    </location>
</feature>
<comment type="similarity">
    <text evidence="3">Belongs to the TRAFAC class translation factor GTPase superfamily. Classic translation factor GTPase family. IF-2 subfamily.</text>
</comment>
<evidence type="ECO:0000256" key="18">
    <source>
        <dbReference type="SAM" id="MobiDB-lite"/>
    </source>
</evidence>
<keyword evidence="11" id="KW-0648">Protein biosynthesis</keyword>
<keyword evidence="10" id="KW-0276">Fatty acid metabolism</keyword>
<keyword evidence="7" id="KW-0396">Initiation factor</keyword>
<comment type="pathway">
    <text evidence="2">Lipid metabolism; fatty acid biosynthesis.</text>
</comment>
<evidence type="ECO:0000256" key="7">
    <source>
        <dbReference type="ARBA" id="ARBA00022540"/>
    </source>
</evidence>
<feature type="compositionally biased region" description="Low complexity" evidence="18">
    <location>
        <begin position="313"/>
        <end position="328"/>
    </location>
</feature>
<dbReference type="AlphaFoldDB" id="A0A1I8H4G4"/>
<dbReference type="Gene3D" id="3.40.50.300">
    <property type="entry name" value="P-loop containing nucleotide triphosphate hydrolases"/>
    <property type="match status" value="1"/>
</dbReference>
<dbReference type="InterPro" id="IPR000795">
    <property type="entry name" value="T_Tr_GTP-bd_dom"/>
</dbReference>
<comment type="subcellular location">
    <subcellularLocation>
        <location evidence="1">Membrane</location>
        <topology evidence="1">Multi-pass membrane protein</topology>
    </subcellularLocation>
</comment>
<proteinExistence type="inferred from homology"/>
<keyword evidence="6" id="KW-0444">Lipid biosynthesis</keyword>
<feature type="compositionally biased region" description="Acidic residues" evidence="18">
    <location>
        <begin position="645"/>
        <end position="682"/>
    </location>
</feature>
<evidence type="ECO:0000256" key="12">
    <source>
        <dbReference type="ARBA" id="ARBA00022989"/>
    </source>
</evidence>
<dbReference type="GO" id="GO:0016020">
    <property type="term" value="C:membrane"/>
    <property type="evidence" value="ECO:0007669"/>
    <property type="project" value="UniProtKB-SubCell"/>
</dbReference>
<dbReference type="GO" id="GO:0005739">
    <property type="term" value="C:mitochondrion"/>
    <property type="evidence" value="ECO:0007669"/>
    <property type="project" value="TreeGrafter"/>
</dbReference>
<accession>A0A1I8H4G4</accession>
<keyword evidence="15 19" id="KW-0472">Membrane</keyword>
<protein>
    <recommendedName>
        <fullName evidence="5">very-long-chain (3R)-3-hydroxyacyl-CoA dehydratase</fullName>
        <ecNumber evidence="5">4.2.1.134</ecNumber>
    </recommendedName>
</protein>